<dbReference type="SMART" id="SM00263">
    <property type="entry name" value="LYZ1"/>
    <property type="match status" value="1"/>
</dbReference>
<reference evidence="6" key="1">
    <citation type="submission" date="2025-08" db="UniProtKB">
        <authorList>
            <consortium name="RefSeq"/>
        </authorList>
    </citation>
    <scope>IDENTIFICATION</scope>
    <source>
        <strain evidence="6">J_2021</strain>
        <tissue evidence="6">Erythrocytes</tissue>
    </source>
</reference>
<evidence type="ECO:0000256" key="3">
    <source>
        <dbReference type="RuleBase" id="RU004440"/>
    </source>
</evidence>
<dbReference type="STRING" id="8355.A0A1L8ES72"/>
<dbReference type="SUPFAM" id="SSF53955">
    <property type="entry name" value="Lysozyme-like"/>
    <property type="match status" value="1"/>
</dbReference>
<dbReference type="Gene3D" id="1.10.530.10">
    <property type="match status" value="1"/>
</dbReference>
<sequence length="140" mass="15991">MKIFAWLMIATAFAANSWALDRCSVVEAIRNGGVIGIKGYTLGDYVCMAYHASRYDTSLNRSPTEYGIFQINSYWWCDDGRTVGRKNLCGMSCRNLLNSNIEDDVRCLKRILRDPNGLSAWSVWTRYCKGRDLSSYSNWC</sequence>
<dbReference type="PRINTS" id="PR00137">
    <property type="entry name" value="LYSOZYME"/>
</dbReference>
<dbReference type="Pfam" id="PF00062">
    <property type="entry name" value="Lys"/>
    <property type="match status" value="1"/>
</dbReference>
<dbReference type="GO" id="GO:0003796">
    <property type="term" value="F:lysozyme activity"/>
    <property type="evidence" value="ECO:0000318"/>
    <property type="project" value="GO_Central"/>
</dbReference>
<feature type="domain" description="Glycosyl hydrolases family 22 (GH22)" evidence="4">
    <location>
        <begin position="89"/>
        <end position="107"/>
    </location>
</feature>
<keyword evidence="5" id="KW-1185">Reference proteome</keyword>
<evidence type="ECO:0000256" key="2">
    <source>
        <dbReference type="ARBA" id="ARBA00023157"/>
    </source>
</evidence>
<proteinExistence type="inferred from homology"/>
<dbReference type="PANTHER" id="PTHR11407:SF73">
    <property type="entry name" value="NOVEL PROTEIN SIMILAR TO LYSOZYME C"/>
    <property type="match status" value="1"/>
</dbReference>
<name>A0A1L8ES72_XENLA</name>
<gene>
    <name evidence="6" type="primary">LOC108700820</name>
</gene>
<dbReference type="PROSITE" id="PS51348">
    <property type="entry name" value="GLYCOSYL_HYDROL_F22_2"/>
    <property type="match status" value="1"/>
</dbReference>
<dbReference type="Bgee" id="108700820">
    <property type="expression patterns" value="Expressed in liver and 6 other cell types or tissues"/>
</dbReference>
<accession>A0A1L8ES72</accession>
<dbReference type="InterPro" id="IPR000974">
    <property type="entry name" value="Glyco_hydro_22_lys"/>
</dbReference>
<dbReference type="PROSITE" id="PS00128">
    <property type="entry name" value="GLYCOSYL_HYDROL_F22_1"/>
    <property type="match status" value="1"/>
</dbReference>
<comment type="similarity">
    <text evidence="1 3">Belongs to the glycosyl hydrolase 22 family.</text>
</comment>
<dbReference type="InterPro" id="IPR019799">
    <property type="entry name" value="Glyco_hydro_22_CS"/>
</dbReference>
<dbReference type="GeneID" id="108700820"/>
<dbReference type="PRINTS" id="PR00135">
    <property type="entry name" value="LYZLACT"/>
</dbReference>
<dbReference type="OrthoDB" id="17373at2759"/>
<dbReference type="InterPro" id="IPR001916">
    <property type="entry name" value="Glyco_hydro_22"/>
</dbReference>
<evidence type="ECO:0000259" key="4">
    <source>
        <dbReference type="PROSITE" id="PS00128"/>
    </source>
</evidence>
<organism evidence="5 6">
    <name type="scientific">Xenopus laevis</name>
    <name type="common">African clawed frog</name>
    <dbReference type="NCBI Taxonomy" id="8355"/>
    <lineage>
        <taxon>Eukaryota</taxon>
        <taxon>Metazoa</taxon>
        <taxon>Chordata</taxon>
        <taxon>Craniata</taxon>
        <taxon>Vertebrata</taxon>
        <taxon>Euteleostomi</taxon>
        <taxon>Amphibia</taxon>
        <taxon>Batrachia</taxon>
        <taxon>Anura</taxon>
        <taxon>Pipoidea</taxon>
        <taxon>Pipidae</taxon>
        <taxon>Xenopodinae</taxon>
        <taxon>Xenopus</taxon>
        <taxon>Xenopus</taxon>
    </lineage>
</organism>
<protein>
    <submittedName>
        <fullName evidence="6">Lysozyme C</fullName>
    </submittedName>
</protein>
<dbReference type="PaxDb" id="8355-A0A1L8ES72"/>
<evidence type="ECO:0000313" key="5">
    <source>
        <dbReference type="Proteomes" id="UP000186698"/>
    </source>
</evidence>
<dbReference type="AlphaFoldDB" id="A0A1L8ES72"/>
<keyword evidence="2" id="KW-1015">Disulfide bond</keyword>
<dbReference type="CTD" id="108700820"/>
<dbReference type="Proteomes" id="UP000186698">
    <property type="component" value="Chromosome 9_10L"/>
</dbReference>
<evidence type="ECO:0000256" key="1">
    <source>
        <dbReference type="ARBA" id="ARBA00010859"/>
    </source>
</evidence>
<dbReference type="KEGG" id="xla:108700820"/>
<dbReference type="InterPro" id="IPR023346">
    <property type="entry name" value="Lysozyme-like_dom_sf"/>
</dbReference>
<evidence type="ECO:0000313" key="6">
    <source>
        <dbReference type="RefSeq" id="XP_018090284.1"/>
    </source>
</evidence>
<dbReference type="RefSeq" id="XP_018090284.1">
    <property type="nucleotide sequence ID" value="XM_018234795.2"/>
</dbReference>
<dbReference type="FunFam" id="1.10.530.10:FF:000001">
    <property type="entry name" value="Lysozyme C"/>
    <property type="match status" value="1"/>
</dbReference>
<dbReference type="PANTHER" id="PTHR11407">
    <property type="entry name" value="LYSOZYME C"/>
    <property type="match status" value="1"/>
</dbReference>
<dbReference type="OMA" id="AWWCNNG"/>